<comment type="catalytic activity">
    <reaction evidence="3">
        <text>5-enolpyruvoyl-6-hydroxy-2-succinyl-cyclohex-3-ene-1-carboxylate = (1R,6R)-6-hydroxy-2-succinyl-cyclohexa-2,4-diene-1-carboxylate + pyruvate</text>
        <dbReference type="Rhea" id="RHEA:25597"/>
        <dbReference type="ChEBI" id="CHEBI:15361"/>
        <dbReference type="ChEBI" id="CHEBI:58689"/>
        <dbReference type="ChEBI" id="CHEBI:58818"/>
        <dbReference type="EC" id="4.2.99.20"/>
    </reaction>
</comment>
<protein>
    <recommendedName>
        <fullName evidence="3">Putative 2-succinyl-6-hydroxy-2,4-cyclohexadiene-1-carboxylate synthase</fullName>
        <shortName evidence="3">SHCHC synthase</shortName>
        <ecNumber evidence="3">4.2.99.20</ecNumber>
    </recommendedName>
</protein>
<dbReference type="InterPro" id="IPR000073">
    <property type="entry name" value="AB_hydrolase_1"/>
</dbReference>
<dbReference type="Gene3D" id="3.40.50.1820">
    <property type="entry name" value="alpha/beta hydrolase"/>
    <property type="match status" value="1"/>
</dbReference>
<comment type="pathway">
    <text evidence="3">Quinol/quinone metabolism; menaquinone biosynthesis.</text>
</comment>
<comment type="subunit">
    <text evidence="3">Monomer.</text>
</comment>
<gene>
    <name evidence="3" type="primary">menH</name>
    <name evidence="5" type="ORF">AUO94_11100</name>
</gene>
<evidence type="ECO:0000313" key="6">
    <source>
        <dbReference type="Proteomes" id="UP000065533"/>
    </source>
</evidence>
<evidence type="ECO:0000256" key="1">
    <source>
        <dbReference type="ARBA" id="ARBA00022428"/>
    </source>
</evidence>
<dbReference type="EMBL" id="CP013661">
    <property type="protein sequence ID" value="ALS79176.1"/>
    <property type="molecule type" value="Genomic_DNA"/>
</dbReference>
<keyword evidence="2 3" id="KW-0456">Lyase</keyword>
<dbReference type="InterPro" id="IPR022485">
    <property type="entry name" value="SHCHC_synthase_MenH"/>
</dbReference>
<reference evidence="5" key="1">
    <citation type="submission" date="2016-01" db="EMBL/GenBank/DDBJ databases">
        <title>Complete genome of Planococcus kocurri type strain.</title>
        <authorList>
            <person name="See-Too W.S."/>
        </authorList>
    </citation>
    <scope>NUCLEOTIDE SEQUENCE [LARGE SCALE GENOMIC DNA]</scope>
    <source>
        <strain evidence="5">ATCC 43650</strain>
    </source>
</reference>
<evidence type="ECO:0000256" key="3">
    <source>
        <dbReference type="HAMAP-Rule" id="MF_01660"/>
    </source>
</evidence>
<name>A0ABN4JXZ5_9BACL</name>
<dbReference type="InterPro" id="IPR029058">
    <property type="entry name" value="AB_hydrolase_fold"/>
</dbReference>
<dbReference type="Proteomes" id="UP000065533">
    <property type="component" value="Chromosome"/>
</dbReference>
<sequence length="275" mass="30746">MKLTVNGTHYHIEVRNREKQETVVFLHGFTGTTKSWHSVATGWTDHKLVFIDLIGHGKTESPKSVEFYTMERQLANLDALFDQLELDRFSLIGYSMGGRTALAYACEFPVRVSGLILESASPGLRSEEARRKRRANDAHLVERIVTQGLVGFIDSWENIALFDSQKSLPEKVKDAIRQERLEQNPVGLANSLLGMGTGSQASYWGELMCLNMPVLLVTGQLDLKFELIAKEMASLMPKAIHKTIDAGHAIHVEKPAEFATIVREYLSLNYQGGKS</sequence>
<dbReference type="Pfam" id="PF00561">
    <property type="entry name" value="Abhydrolase_1"/>
    <property type="match status" value="1"/>
</dbReference>
<dbReference type="RefSeq" id="WP_058385829.1">
    <property type="nucleotide sequence ID" value="NZ_CP013661.2"/>
</dbReference>
<keyword evidence="1 3" id="KW-0474">Menaquinone biosynthesis</keyword>
<dbReference type="PANTHER" id="PTHR42916">
    <property type="entry name" value="2-SUCCINYL-5-ENOLPYRUVYL-6-HYDROXY-3-CYCLOHEXENE-1-CARBOXYLATE SYNTHASE"/>
    <property type="match status" value="1"/>
</dbReference>
<dbReference type="SUPFAM" id="SSF53474">
    <property type="entry name" value="alpha/beta-Hydrolases"/>
    <property type="match status" value="1"/>
</dbReference>
<comment type="pathway">
    <text evidence="3">Quinol/quinone metabolism; 1,4-dihydroxy-2-naphthoate biosynthesis; 1,4-dihydroxy-2-naphthoate from chorismate: step 3/7.</text>
</comment>
<organism evidence="5 6">
    <name type="scientific">Planococcus kocurii</name>
    <dbReference type="NCBI Taxonomy" id="1374"/>
    <lineage>
        <taxon>Bacteria</taxon>
        <taxon>Bacillati</taxon>
        <taxon>Bacillota</taxon>
        <taxon>Bacilli</taxon>
        <taxon>Bacillales</taxon>
        <taxon>Caryophanaceae</taxon>
        <taxon>Planococcus</taxon>
    </lineage>
</organism>
<dbReference type="NCBIfam" id="TIGR03695">
    <property type="entry name" value="menH_SHCHC"/>
    <property type="match status" value="1"/>
</dbReference>
<feature type="domain" description="AB hydrolase-1" evidence="4">
    <location>
        <begin position="22"/>
        <end position="255"/>
    </location>
</feature>
<dbReference type="HAMAP" id="MF_01660">
    <property type="entry name" value="MenH"/>
    <property type="match status" value="1"/>
</dbReference>
<dbReference type="PANTHER" id="PTHR42916:SF1">
    <property type="entry name" value="PROTEIN PHYLLO, CHLOROPLASTIC"/>
    <property type="match status" value="1"/>
</dbReference>
<keyword evidence="6" id="KW-1185">Reference proteome</keyword>
<dbReference type="PRINTS" id="PR00111">
    <property type="entry name" value="ABHYDROLASE"/>
</dbReference>
<evidence type="ECO:0000256" key="2">
    <source>
        <dbReference type="ARBA" id="ARBA00023239"/>
    </source>
</evidence>
<evidence type="ECO:0000313" key="5">
    <source>
        <dbReference type="EMBL" id="ALS79176.1"/>
    </source>
</evidence>
<evidence type="ECO:0000259" key="4">
    <source>
        <dbReference type="Pfam" id="PF00561"/>
    </source>
</evidence>
<accession>A0ABN4JXZ5</accession>
<proteinExistence type="inferred from homology"/>
<dbReference type="EC" id="4.2.99.20" evidence="3"/>
<comment type="similarity">
    <text evidence="3">Belongs to the AB hydrolase superfamily. MenH family.</text>
</comment>
<comment type="function">
    <text evidence="3">Catalyzes a proton abstraction reaction that results in 2,5-elimination of pyruvate from 2-succinyl-5-enolpyruvyl-6-hydroxy-3-cyclohexene-1-carboxylate (SEPHCHC) and the formation of 2-succinyl-6-hydroxy-2,4-cyclohexadiene-1-carboxylate (SHCHC).</text>
</comment>